<dbReference type="CDD" id="cd01726">
    <property type="entry name" value="LSm6"/>
    <property type="match status" value="1"/>
</dbReference>
<dbReference type="PANTHER" id="PTHR11021">
    <property type="entry name" value="SMALL NUCLEAR RIBONUCLEOPROTEIN F SNRNP-F"/>
    <property type="match status" value="1"/>
</dbReference>
<dbReference type="STRING" id="1163730.FFONT_0289"/>
<evidence type="ECO:0000313" key="3">
    <source>
        <dbReference type="EMBL" id="AFH42279.1"/>
    </source>
</evidence>
<dbReference type="SUPFAM" id="SSF50182">
    <property type="entry name" value="Sm-like ribonucleoproteins"/>
    <property type="match status" value="1"/>
</dbReference>
<dbReference type="KEGG" id="ffo:FFONT_0289"/>
<keyword evidence="1 3" id="KW-0687">Ribonucleoprotein</keyword>
<dbReference type="Pfam" id="PF01423">
    <property type="entry name" value="LSM"/>
    <property type="match status" value="1"/>
</dbReference>
<dbReference type="eggNOG" id="arCOG00998">
    <property type="taxonomic scope" value="Archaea"/>
</dbReference>
<dbReference type="InterPro" id="IPR016487">
    <property type="entry name" value="Lsm6/sSmF"/>
</dbReference>
<dbReference type="AlphaFoldDB" id="H9ZZX2"/>
<dbReference type="InterPro" id="IPR047575">
    <property type="entry name" value="Sm"/>
</dbReference>
<evidence type="ECO:0000256" key="1">
    <source>
        <dbReference type="ARBA" id="ARBA00023274"/>
    </source>
</evidence>
<dbReference type="InterPro" id="IPR010920">
    <property type="entry name" value="LSM_dom_sf"/>
</dbReference>
<dbReference type="Gene3D" id="2.30.30.100">
    <property type="match status" value="1"/>
</dbReference>
<reference evidence="3 4" key="2">
    <citation type="journal article" date="2014" name="Extremophiles">
        <title>Analysis of the complete genome of Fervidococcus fontis confirms the distinct phylogenetic position of the order Fervidicoccales and suggests its environmental function.</title>
        <authorList>
            <person name="Lebedinsky A.V."/>
            <person name="Mardanov A.V."/>
            <person name="Kublanov I.V."/>
            <person name="Gumerov V.M."/>
            <person name="Beletsky A.V."/>
            <person name="Perevalova A.A."/>
            <person name="Bidzhieva S.Kh."/>
            <person name="Bonch-Osmolovskaya E.A."/>
            <person name="Skryabin K.G."/>
            <person name="Ravin N.V."/>
        </authorList>
    </citation>
    <scope>NUCLEOTIDE SEQUENCE [LARGE SCALE GENOMIC DNA]</scope>
    <source>
        <strain evidence="4">DSM 19380 / VKM B-2539 / Kam940</strain>
    </source>
</reference>
<dbReference type="GO" id="GO:0000398">
    <property type="term" value="P:mRNA splicing, via spliceosome"/>
    <property type="evidence" value="ECO:0007669"/>
    <property type="project" value="InterPro"/>
</dbReference>
<dbReference type="PANTHER" id="PTHR11021:SF0">
    <property type="entry name" value="SMALL NUCLEAR RIBONUCLEOPROTEIN F"/>
    <property type="match status" value="1"/>
</dbReference>
<dbReference type="InterPro" id="IPR001163">
    <property type="entry name" value="Sm_dom_euk/arc"/>
</dbReference>
<evidence type="ECO:0000259" key="2">
    <source>
        <dbReference type="PROSITE" id="PS52002"/>
    </source>
</evidence>
<protein>
    <submittedName>
        <fullName evidence="3">Like-Sm ribonucleoprotein, core</fullName>
    </submittedName>
</protein>
<dbReference type="HOGENOM" id="CLU_076902_11_0_2"/>
<dbReference type="GO" id="GO:1990904">
    <property type="term" value="C:ribonucleoprotein complex"/>
    <property type="evidence" value="ECO:0007669"/>
    <property type="project" value="UniProtKB-KW"/>
</dbReference>
<dbReference type="EMBL" id="CP003423">
    <property type="protein sequence ID" value="AFH42279.1"/>
    <property type="molecule type" value="Genomic_DNA"/>
</dbReference>
<dbReference type="FunCoup" id="H9ZZX2">
    <property type="interactions" value="116"/>
</dbReference>
<dbReference type="SMART" id="SM00651">
    <property type="entry name" value="Sm"/>
    <property type="match status" value="1"/>
</dbReference>
<gene>
    <name evidence="3" type="ordered locus">FFONT_0289</name>
</gene>
<dbReference type="Proteomes" id="UP000007391">
    <property type="component" value="Chromosome"/>
</dbReference>
<keyword evidence="4" id="KW-1185">Reference proteome</keyword>
<accession>H9ZZX2</accession>
<sequence>MYKGANLMSSKTQLPLKYLQDAKGNNVLVKLKDGGEYIGELDFSDSTMNVILKNCTEVKERTGEPKAKYGTILIRGSQILFISLEHTQY</sequence>
<name>H9ZZX2_FERFK</name>
<reference evidence="4" key="1">
    <citation type="submission" date="2012-03" db="EMBL/GenBank/DDBJ databases">
        <title>Fervidicoccus fontis complete genome analysis confirms its distinct phylogenetic position and predicts its environmental function.</title>
        <authorList>
            <person name="Lebedinsky A.V."/>
            <person name="Mardanov A.V."/>
            <person name="Gumerov V.M."/>
            <person name="Beletsky A.V."/>
            <person name="Kublanov I.V."/>
            <person name="Perevalova A.A."/>
            <person name="Bonch-Osmolovskaya E.A."/>
            <person name="Ravin N.V."/>
            <person name="Skryabin K.G."/>
        </authorList>
    </citation>
    <scope>NUCLEOTIDE SEQUENCE [LARGE SCALE GENOMIC DNA]</scope>
    <source>
        <strain evidence="4">DSM 19380 / VKM B-2539 / Kam940</strain>
    </source>
</reference>
<dbReference type="InParanoid" id="H9ZZX2"/>
<proteinExistence type="predicted"/>
<organism evidence="3 4">
    <name type="scientific">Fervidicoccus fontis (strain DSM 19380 / JCM 18336 / VKM B-2539 / Kam940)</name>
    <dbReference type="NCBI Taxonomy" id="1163730"/>
    <lineage>
        <taxon>Archaea</taxon>
        <taxon>Thermoproteota</taxon>
        <taxon>Thermoprotei</taxon>
        <taxon>Fervidicoccales</taxon>
        <taxon>Fervidicoccaceae</taxon>
        <taxon>Fervidicoccus</taxon>
    </lineage>
</organism>
<evidence type="ECO:0000313" key="4">
    <source>
        <dbReference type="Proteomes" id="UP000007391"/>
    </source>
</evidence>
<feature type="domain" description="Sm" evidence="2">
    <location>
        <begin position="14"/>
        <end position="88"/>
    </location>
</feature>
<dbReference type="PROSITE" id="PS52002">
    <property type="entry name" value="SM"/>
    <property type="match status" value="1"/>
</dbReference>
<dbReference type="GO" id="GO:0003723">
    <property type="term" value="F:RNA binding"/>
    <property type="evidence" value="ECO:0007669"/>
    <property type="project" value="InterPro"/>
</dbReference>